<dbReference type="SUPFAM" id="SSF69572">
    <property type="entry name" value="Activating enzymes of the ubiquitin-like proteins"/>
    <property type="match status" value="1"/>
</dbReference>
<accession>A0A3P7IZ23</accession>
<dbReference type="Proteomes" id="UP000270094">
    <property type="component" value="Unassembled WGS sequence"/>
</dbReference>
<gene>
    <name evidence="1" type="ORF">SVUK_LOCUS5942</name>
</gene>
<reference evidence="1 2" key="1">
    <citation type="submission" date="2018-11" db="EMBL/GenBank/DDBJ databases">
        <authorList>
            <consortium name="Pathogen Informatics"/>
        </authorList>
    </citation>
    <scope>NUCLEOTIDE SEQUENCE [LARGE SCALE GENOMIC DNA]</scope>
</reference>
<keyword evidence="2" id="KW-1185">Reference proteome</keyword>
<dbReference type="InterPro" id="IPR035985">
    <property type="entry name" value="Ubiquitin-activating_enz"/>
</dbReference>
<dbReference type="AlphaFoldDB" id="A0A3P7IZ23"/>
<dbReference type="GO" id="GO:0008641">
    <property type="term" value="F:ubiquitin-like modifier activating enzyme activity"/>
    <property type="evidence" value="ECO:0007669"/>
    <property type="project" value="InterPro"/>
</dbReference>
<organism evidence="1 2">
    <name type="scientific">Strongylus vulgaris</name>
    <name type="common">Blood worm</name>
    <dbReference type="NCBI Taxonomy" id="40348"/>
    <lineage>
        <taxon>Eukaryota</taxon>
        <taxon>Metazoa</taxon>
        <taxon>Ecdysozoa</taxon>
        <taxon>Nematoda</taxon>
        <taxon>Chromadorea</taxon>
        <taxon>Rhabditida</taxon>
        <taxon>Rhabditina</taxon>
        <taxon>Rhabditomorpha</taxon>
        <taxon>Strongyloidea</taxon>
        <taxon>Strongylidae</taxon>
        <taxon>Strongylus</taxon>
    </lineage>
</organism>
<protein>
    <submittedName>
        <fullName evidence="1">Uncharacterized protein</fullName>
    </submittedName>
</protein>
<evidence type="ECO:0000313" key="2">
    <source>
        <dbReference type="Proteomes" id="UP000270094"/>
    </source>
</evidence>
<evidence type="ECO:0000313" key="1">
    <source>
        <dbReference type="EMBL" id="VDM70944.1"/>
    </source>
</evidence>
<sequence length="182" mass="20876">MAVNTDLNSMTLEELRHTPYILLYLLALQHYRIEVGDEQAFPDTYAKRKQFLDVLWKMRREGESGSPDAENFIEARTALPRSLQRSEVPRRVSEILMDHKCDDTSKCAQPFWIICAALRRFVDAHGVLPLSGILPDMTSDSKRYSHLASIFREKALADAAEVYAHTRQIVQERGLNIVRKSS</sequence>
<name>A0A3P7IZ23_STRVU</name>
<dbReference type="OrthoDB" id="1708823at2759"/>
<dbReference type="EMBL" id="UYYB01018236">
    <property type="protein sequence ID" value="VDM70944.1"/>
    <property type="molecule type" value="Genomic_DNA"/>
</dbReference>
<proteinExistence type="predicted"/>